<feature type="domain" description="Purple acid phosphatase N-terminal" evidence="4">
    <location>
        <begin position="38"/>
        <end position="138"/>
    </location>
</feature>
<evidence type="ECO:0000256" key="1">
    <source>
        <dbReference type="ARBA" id="ARBA00022729"/>
    </source>
</evidence>
<evidence type="ECO:0000313" key="5">
    <source>
        <dbReference type="EMBL" id="MCR6545851.1"/>
    </source>
</evidence>
<dbReference type="PANTHER" id="PTHR22953">
    <property type="entry name" value="ACID PHOSPHATASE RELATED"/>
    <property type="match status" value="1"/>
</dbReference>
<dbReference type="InterPro" id="IPR015914">
    <property type="entry name" value="PAPs_N"/>
</dbReference>
<feature type="signal peptide" evidence="2">
    <location>
        <begin position="1"/>
        <end position="23"/>
    </location>
</feature>
<dbReference type="Pfam" id="PF16656">
    <property type="entry name" value="Pur_ac_phosph_N"/>
    <property type="match status" value="1"/>
</dbReference>
<name>A0ABT1Y5U3_9FIRM</name>
<evidence type="ECO:0000259" key="3">
    <source>
        <dbReference type="Pfam" id="PF00149"/>
    </source>
</evidence>
<accession>A0ABT1Y5U3</accession>
<dbReference type="InterPro" id="IPR039331">
    <property type="entry name" value="PAPs-like"/>
</dbReference>
<evidence type="ECO:0000259" key="4">
    <source>
        <dbReference type="Pfam" id="PF16656"/>
    </source>
</evidence>
<dbReference type="SUPFAM" id="SSF56300">
    <property type="entry name" value="Metallo-dependent phosphatases"/>
    <property type="match status" value="1"/>
</dbReference>
<keyword evidence="1 2" id="KW-0732">Signal</keyword>
<dbReference type="Gene3D" id="3.60.21.10">
    <property type="match status" value="1"/>
</dbReference>
<dbReference type="Pfam" id="PF00149">
    <property type="entry name" value="Metallophos"/>
    <property type="match status" value="1"/>
</dbReference>
<comment type="caution">
    <text evidence="5">The sequence shown here is derived from an EMBL/GenBank/DDBJ whole genome shotgun (WGS) entry which is preliminary data.</text>
</comment>
<dbReference type="SUPFAM" id="SSF49363">
    <property type="entry name" value="Purple acid phosphatase, N-terminal domain"/>
    <property type="match status" value="1"/>
</dbReference>
<dbReference type="PANTHER" id="PTHR22953:SF153">
    <property type="entry name" value="PURPLE ACID PHOSPHATASE"/>
    <property type="match status" value="1"/>
</dbReference>
<keyword evidence="6" id="KW-1185">Reference proteome</keyword>
<protein>
    <submittedName>
        <fullName evidence="5">Metallophosphoesterase</fullName>
    </submittedName>
</protein>
<dbReference type="EMBL" id="JANPWE010000004">
    <property type="protein sequence ID" value="MCR6545851.1"/>
    <property type="molecule type" value="Genomic_DNA"/>
</dbReference>
<dbReference type="InterPro" id="IPR029052">
    <property type="entry name" value="Metallo-depent_PP-like"/>
</dbReference>
<dbReference type="RefSeq" id="WP_198306536.1">
    <property type="nucleotide sequence ID" value="NZ_CP022121.1"/>
</dbReference>
<reference evidence="5 6" key="1">
    <citation type="submission" date="2022-08" db="EMBL/GenBank/DDBJ databases">
        <title>Proteogenomics of the novel Dehalobacterium formicoaceticum strain EZ94 highlights a key role of methyltransferases during anaerobic dichloromethane degradation.</title>
        <authorList>
            <person name="Wasmund K."/>
        </authorList>
    </citation>
    <scope>NUCLEOTIDE SEQUENCE [LARGE SCALE GENOMIC DNA]</scope>
    <source>
        <strain evidence="5 6">EZ94</strain>
    </source>
</reference>
<dbReference type="Proteomes" id="UP001524944">
    <property type="component" value="Unassembled WGS sequence"/>
</dbReference>
<evidence type="ECO:0000256" key="2">
    <source>
        <dbReference type="SAM" id="SignalP"/>
    </source>
</evidence>
<dbReference type="InterPro" id="IPR008963">
    <property type="entry name" value="Purple_acid_Pase-like_N"/>
</dbReference>
<dbReference type="InterPro" id="IPR004843">
    <property type="entry name" value="Calcineurin-like_PHP"/>
</dbReference>
<dbReference type="Gene3D" id="2.60.40.380">
    <property type="entry name" value="Purple acid phosphatase-like, N-terminal"/>
    <property type="match status" value="1"/>
</dbReference>
<organism evidence="5 6">
    <name type="scientific">Dehalobacterium formicoaceticum</name>
    <dbReference type="NCBI Taxonomy" id="51515"/>
    <lineage>
        <taxon>Bacteria</taxon>
        <taxon>Bacillati</taxon>
        <taxon>Bacillota</taxon>
        <taxon>Clostridia</taxon>
        <taxon>Eubacteriales</taxon>
        <taxon>Peptococcaceae</taxon>
        <taxon>Dehalobacterium</taxon>
    </lineage>
</organism>
<proteinExistence type="predicted"/>
<feature type="chain" id="PRO_5045366927" evidence="2">
    <location>
        <begin position="24"/>
        <end position="476"/>
    </location>
</feature>
<sequence length="476" mass="54461">MKKRISIIFALLILLLFANSAFAQGTVTYTKPYLLTLSPSNEMNVLWLSKVSSEGVVEYGLTKELGQTITTEEYKIDGLKTSNTPTGYDSDPANNPELNVFQQIGTLKDLEPNTTYYYQTTTKVDDKIEKSTIYSFKTAPVNGEDFTFALLSDLQLKAESPATVKQIGQQKPDFIIYGGDLQNTPWKAGEWFFVEDCFIAPNELGKTWFEIMQQEEDGSELLQYTPIFVTPGNHEVDDQRIMSSKEMTVNNVDDWSLSIYMQIFRPLYPEQEYYPNGRHWYSADYGDLHISSISAFRWQAWSGLESPGWMMFDDISQGSPQVKWLRDDLKESDAQYKWVNMHWHMVNRGDDGWYPYSEPLVKKDGSVKYPHGDYAWNVLRPLYEKYGVNGVNFGHSHVYERYLINDVNYIEAASIGNNYRGQDDPYHPSGNKPIFEENSIRSFMIITRDENGLNAKGIAASGPNKGQVFDSFTIAK</sequence>
<evidence type="ECO:0000313" key="6">
    <source>
        <dbReference type="Proteomes" id="UP001524944"/>
    </source>
</evidence>
<feature type="domain" description="Calcineurin-like phosphoesterase" evidence="3">
    <location>
        <begin position="147"/>
        <end position="399"/>
    </location>
</feature>
<gene>
    <name evidence="5" type="ORF">NVS47_10070</name>
</gene>